<dbReference type="OrthoDB" id="3432339at2"/>
<feature type="signal peptide" evidence="1">
    <location>
        <begin position="1"/>
        <end position="25"/>
    </location>
</feature>
<dbReference type="EMBL" id="PVZC01000003">
    <property type="protein sequence ID" value="PRX99944.1"/>
    <property type="molecule type" value="Genomic_DNA"/>
</dbReference>
<gene>
    <name evidence="2" type="ORF">CLV72_103552</name>
</gene>
<keyword evidence="3" id="KW-1185">Reference proteome</keyword>
<organism evidence="2 3">
    <name type="scientific">Allonocardiopsis opalescens</name>
    <dbReference type="NCBI Taxonomy" id="1144618"/>
    <lineage>
        <taxon>Bacteria</taxon>
        <taxon>Bacillati</taxon>
        <taxon>Actinomycetota</taxon>
        <taxon>Actinomycetes</taxon>
        <taxon>Streptosporangiales</taxon>
        <taxon>Allonocardiopsis</taxon>
    </lineage>
</organism>
<dbReference type="Proteomes" id="UP000237846">
    <property type="component" value="Unassembled WGS sequence"/>
</dbReference>
<name>A0A2T0Q7Z7_9ACTN</name>
<evidence type="ECO:0000313" key="2">
    <source>
        <dbReference type="EMBL" id="PRX99944.1"/>
    </source>
</evidence>
<evidence type="ECO:0000256" key="1">
    <source>
        <dbReference type="SAM" id="SignalP"/>
    </source>
</evidence>
<comment type="caution">
    <text evidence="2">The sequence shown here is derived from an EMBL/GenBank/DDBJ whole genome shotgun (WGS) entry which is preliminary data.</text>
</comment>
<reference evidence="2 3" key="1">
    <citation type="submission" date="2018-03" db="EMBL/GenBank/DDBJ databases">
        <title>Genomic Encyclopedia of Archaeal and Bacterial Type Strains, Phase II (KMG-II): from individual species to whole genera.</title>
        <authorList>
            <person name="Goeker M."/>
        </authorList>
    </citation>
    <scope>NUCLEOTIDE SEQUENCE [LARGE SCALE GENOMIC DNA]</scope>
    <source>
        <strain evidence="2 3">DSM 45601</strain>
    </source>
</reference>
<feature type="chain" id="PRO_5015455342" description="Small secreted domain DUF320" evidence="1">
    <location>
        <begin position="26"/>
        <end position="76"/>
    </location>
</feature>
<evidence type="ECO:0008006" key="4">
    <source>
        <dbReference type="Google" id="ProtNLM"/>
    </source>
</evidence>
<dbReference type="AlphaFoldDB" id="A0A2T0Q7Z7"/>
<sequence length="76" mass="7483">MFKKLGAIGALALGLSAAALSPAHAAGGDGDINQDIDVVTIQICSTDIAILGIVIPIASPETVGHCGNAESAQVND</sequence>
<evidence type="ECO:0000313" key="3">
    <source>
        <dbReference type="Proteomes" id="UP000237846"/>
    </source>
</evidence>
<accession>A0A2T0Q7Z7</accession>
<protein>
    <recommendedName>
        <fullName evidence="4">Small secreted domain DUF320</fullName>
    </recommendedName>
</protein>
<proteinExistence type="predicted"/>
<keyword evidence="1" id="KW-0732">Signal</keyword>
<dbReference type="RefSeq" id="WP_106245023.1">
    <property type="nucleotide sequence ID" value="NZ_PVZC01000003.1"/>
</dbReference>